<dbReference type="EMBL" id="AJWK01013265">
    <property type="status" value="NOT_ANNOTATED_CDS"/>
    <property type="molecule type" value="Genomic_DNA"/>
</dbReference>
<dbReference type="EMBL" id="AJWK01013264">
    <property type="status" value="NOT_ANNOTATED_CDS"/>
    <property type="molecule type" value="Genomic_DNA"/>
</dbReference>
<dbReference type="EnsemblMetazoa" id="LLOJ004216-RA">
    <property type="protein sequence ID" value="LLOJ004216-PA"/>
    <property type="gene ID" value="LLOJ004216"/>
</dbReference>
<reference evidence="1" key="1">
    <citation type="submission" date="2020-05" db="UniProtKB">
        <authorList>
            <consortium name="EnsemblMetazoa"/>
        </authorList>
    </citation>
    <scope>IDENTIFICATION</scope>
    <source>
        <strain evidence="1">Jacobina</strain>
    </source>
</reference>
<name>A0A1B0CIF4_LUTLO</name>
<dbReference type="Proteomes" id="UP000092461">
    <property type="component" value="Unassembled WGS sequence"/>
</dbReference>
<evidence type="ECO:0000313" key="2">
    <source>
        <dbReference type="Proteomes" id="UP000092461"/>
    </source>
</evidence>
<dbReference type="AlphaFoldDB" id="A0A1B0CIF4"/>
<evidence type="ECO:0000313" key="1">
    <source>
        <dbReference type="EnsemblMetazoa" id="LLOJ004216-PA"/>
    </source>
</evidence>
<accession>A0A1B0CIF4</accession>
<dbReference type="VEuPathDB" id="VectorBase:LLOJ004216"/>
<dbReference type="EMBL" id="AJWK01013266">
    <property type="status" value="NOT_ANNOTATED_CDS"/>
    <property type="molecule type" value="Genomic_DNA"/>
</dbReference>
<sequence>MPTMATNTSSKDEELLFTTYDLTKMPCESFQHYTCTNNKTHFTVLPLGNYMERIKCATEAKNQSSPPFVNDFVCVAEHPCVLT</sequence>
<protein>
    <submittedName>
        <fullName evidence="1">Uncharacterized protein</fullName>
    </submittedName>
</protein>
<proteinExistence type="predicted"/>
<dbReference type="EMBL" id="AJWK01013267">
    <property type="status" value="NOT_ANNOTATED_CDS"/>
    <property type="molecule type" value="Genomic_DNA"/>
</dbReference>
<keyword evidence="2" id="KW-1185">Reference proteome</keyword>
<organism evidence="1 2">
    <name type="scientific">Lutzomyia longipalpis</name>
    <name type="common">Sand fly</name>
    <dbReference type="NCBI Taxonomy" id="7200"/>
    <lineage>
        <taxon>Eukaryota</taxon>
        <taxon>Metazoa</taxon>
        <taxon>Ecdysozoa</taxon>
        <taxon>Arthropoda</taxon>
        <taxon>Hexapoda</taxon>
        <taxon>Insecta</taxon>
        <taxon>Pterygota</taxon>
        <taxon>Neoptera</taxon>
        <taxon>Endopterygota</taxon>
        <taxon>Diptera</taxon>
        <taxon>Nematocera</taxon>
        <taxon>Psychodoidea</taxon>
        <taxon>Psychodidae</taxon>
        <taxon>Lutzomyia</taxon>
        <taxon>Lutzomyia</taxon>
    </lineage>
</organism>